<dbReference type="InterPro" id="IPR001387">
    <property type="entry name" value="Cro/C1-type_HTH"/>
</dbReference>
<dbReference type="AlphaFoldDB" id="A0AAD1MBS8"/>
<evidence type="ECO:0000313" key="2">
    <source>
        <dbReference type="EMBL" id="BBX06604.1"/>
    </source>
</evidence>
<dbReference type="SMART" id="SM00530">
    <property type="entry name" value="HTH_XRE"/>
    <property type="match status" value="1"/>
</dbReference>
<dbReference type="KEGG" id="maic:MAIC_14070"/>
<evidence type="ECO:0000259" key="1">
    <source>
        <dbReference type="PROSITE" id="PS50943"/>
    </source>
</evidence>
<dbReference type="PROSITE" id="PS50943">
    <property type="entry name" value="HTH_CROC1"/>
    <property type="match status" value="1"/>
</dbReference>
<organism evidence="2 3">
    <name type="scientific">Mycolicibacterium aichiense</name>
    <dbReference type="NCBI Taxonomy" id="1799"/>
    <lineage>
        <taxon>Bacteria</taxon>
        <taxon>Bacillati</taxon>
        <taxon>Actinomycetota</taxon>
        <taxon>Actinomycetes</taxon>
        <taxon>Mycobacteriales</taxon>
        <taxon>Mycobacteriaceae</taxon>
        <taxon>Mycolicibacterium</taxon>
    </lineage>
</organism>
<dbReference type="InterPro" id="IPR010982">
    <property type="entry name" value="Lambda_DNA-bd_dom_sf"/>
</dbReference>
<dbReference type="Proteomes" id="UP000467327">
    <property type="component" value="Chromosome"/>
</dbReference>
<feature type="domain" description="HTH cro/C1-type" evidence="1">
    <location>
        <begin position="11"/>
        <end position="65"/>
    </location>
</feature>
<dbReference type="GO" id="GO:0003677">
    <property type="term" value="F:DNA binding"/>
    <property type="evidence" value="ECO:0007669"/>
    <property type="project" value="InterPro"/>
</dbReference>
<reference evidence="2 3" key="1">
    <citation type="journal article" date="2019" name="Emerg. Microbes Infect.">
        <title>Comprehensive subspecies identification of 175 nontuberculous mycobacteria species based on 7547 genomic profiles.</title>
        <authorList>
            <person name="Matsumoto Y."/>
            <person name="Kinjo T."/>
            <person name="Motooka D."/>
            <person name="Nabeya D."/>
            <person name="Jung N."/>
            <person name="Uechi K."/>
            <person name="Horii T."/>
            <person name="Iida T."/>
            <person name="Fujita J."/>
            <person name="Nakamura S."/>
        </authorList>
    </citation>
    <scope>NUCLEOTIDE SEQUENCE [LARGE SCALE GENOMIC DNA]</scope>
    <source>
        <strain evidence="2 3">JCM 6376</strain>
    </source>
</reference>
<dbReference type="Gene3D" id="1.10.260.40">
    <property type="entry name" value="lambda repressor-like DNA-binding domains"/>
    <property type="match status" value="1"/>
</dbReference>
<protein>
    <recommendedName>
        <fullName evidence="1">HTH cro/C1-type domain-containing protein</fullName>
    </recommendedName>
</protein>
<proteinExistence type="predicted"/>
<sequence length="103" mass="11005">MPSTPSTANLLRDLRRREGRSLRSAAADIGVAPSQLSRLERGQRGMGPEISDKLASYYGVPADVISIARGEVPADVVEIILSNPEAITELRRRYGPASSASGE</sequence>
<dbReference type="RefSeq" id="WP_115316625.1">
    <property type="nucleotide sequence ID" value="NZ_AP022561.1"/>
</dbReference>
<evidence type="ECO:0000313" key="3">
    <source>
        <dbReference type="Proteomes" id="UP000467327"/>
    </source>
</evidence>
<dbReference type="SUPFAM" id="SSF47413">
    <property type="entry name" value="lambda repressor-like DNA-binding domains"/>
    <property type="match status" value="1"/>
</dbReference>
<name>A0AAD1MBS8_9MYCO</name>
<gene>
    <name evidence="2" type="ORF">MAIC_14070</name>
</gene>
<dbReference type="CDD" id="cd00093">
    <property type="entry name" value="HTH_XRE"/>
    <property type="match status" value="1"/>
</dbReference>
<dbReference type="Pfam" id="PF13560">
    <property type="entry name" value="HTH_31"/>
    <property type="match status" value="1"/>
</dbReference>
<dbReference type="EMBL" id="AP022561">
    <property type="protein sequence ID" value="BBX06604.1"/>
    <property type="molecule type" value="Genomic_DNA"/>
</dbReference>
<keyword evidence="3" id="KW-1185">Reference proteome</keyword>
<accession>A0AAD1MBS8</accession>